<sequence length="133" mass="14179">MTLTEPIWLHVCDVEAIPSLGTRVLPHSSGDIALFRTEGDNVFALRDKCPHKGGALSQGIVHGEKVTCPLHAWNIDLRTGEACAPDVGCAQRFPVRIDAGEVYLSFDETMCGEVGERGEMDEAGAEATAATAV</sequence>
<dbReference type="CDD" id="cd03530">
    <property type="entry name" value="Rieske_NirD_small_Bacillus"/>
    <property type="match status" value="1"/>
</dbReference>
<dbReference type="InterPro" id="IPR017941">
    <property type="entry name" value="Rieske_2Fe-2S"/>
</dbReference>
<organism evidence="8 9">
    <name type="scientific">Pandoraea fibrosis</name>
    <dbReference type="NCBI Taxonomy" id="1891094"/>
    <lineage>
        <taxon>Bacteria</taxon>
        <taxon>Pseudomonadati</taxon>
        <taxon>Pseudomonadota</taxon>
        <taxon>Betaproteobacteria</taxon>
        <taxon>Burkholderiales</taxon>
        <taxon>Burkholderiaceae</taxon>
        <taxon>Pandoraea</taxon>
    </lineage>
</organism>
<dbReference type="GO" id="GO:0008942">
    <property type="term" value="F:nitrite reductase [NAD(P)H] activity"/>
    <property type="evidence" value="ECO:0007669"/>
    <property type="project" value="InterPro"/>
</dbReference>
<keyword evidence="6" id="KW-0534">Nitrate assimilation</keyword>
<dbReference type="RefSeq" id="WP_150600595.1">
    <property type="nucleotide sequence ID" value="NZ_CABPRW010000010.1"/>
</dbReference>
<dbReference type="InterPro" id="IPR012748">
    <property type="entry name" value="Rieske-like_NirD"/>
</dbReference>
<accession>A0A5E4XM09</accession>
<evidence type="ECO:0000313" key="9">
    <source>
        <dbReference type="Proteomes" id="UP000382577"/>
    </source>
</evidence>
<evidence type="ECO:0000256" key="2">
    <source>
        <dbReference type="ARBA" id="ARBA00022723"/>
    </source>
</evidence>
<name>A0A5E4XM09_9BURK</name>
<evidence type="ECO:0000256" key="6">
    <source>
        <dbReference type="ARBA" id="ARBA00023063"/>
    </source>
</evidence>
<dbReference type="SUPFAM" id="SSF50022">
    <property type="entry name" value="ISP domain"/>
    <property type="match status" value="1"/>
</dbReference>
<dbReference type="PANTHER" id="PTHR21496">
    <property type="entry name" value="FERREDOXIN-RELATED"/>
    <property type="match status" value="1"/>
</dbReference>
<feature type="domain" description="Rieske" evidence="7">
    <location>
        <begin position="9"/>
        <end position="104"/>
    </location>
</feature>
<dbReference type="AlphaFoldDB" id="A0A5E4XM09"/>
<dbReference type="Proteomes" id="UP000382577">
    <property type="component" value="Unassembled WGS sequence"/>
</dbReference>
<dbReference type="NCBIfam" id="TIGR02378">
    <property type="entry name" value="nirD_assim_sml"/>
    <property type="match status" value="1"/>
</dbReference>
<dbReference type="GO" id="GO:0042128">
    <property type="term" value="P:nitrate assimilation"/>
    <property type="evidence" value="ECO:0007669"/>
    <property type="project" value="UniProtKB-KW"/>
</dbReference>
<dbReference type="GO" id="GO:0051537">
    <property type="term" value="F:2 iron, 2 sulfur cluster binding"/>
    <property type="evidence" value="ECO:0007669"/>
    <property type="project" value="UniProtKB-KW"/>
</dbReference>
<dbReference type="PROSITE" id="PS51296">
    <property type="entry name" value="RIESKE"/>
    <property type="match status" value="1"/>
</dbReference>
<dbReference type="GO" id="GO:0046872">
    <property type="term" value="F:metal ion binding"/>
    <property type="evidence" value="ECO:0007669"/>
    <property type="project" value="UniProtKB-KW"/>
</dbReference>
<evidence type="ECO:0000313" key="8">
    <source>
        <dbReference type="EMBL" id="VVE37471.1"/>
    </source>
</evidence>
<keyword evidence="3" id="KW-0560">Oxidoreductase</keyword>
<gene>
    <name evidence="8" type="ORF">PFI31113_03940</name>
</gene>
<dbReference type="OrthoDB" id="9769355at2"/>
<dbReference type="EMBL" id="CABPRW010000010">
    <property type="protein sequence ID" value="VVE37471.1"/>
    <property type="molecule type" value="Genomic_DNA"/>
</dbReference>
<evidence type="ECO:0000256" key="1">
    <source>
        <dbReference type="ARBA" id="ARBA00022714"/>
    </source>
</evidence>
<evidence type="ECO:0000256" key="3">
    <source>
        <dbReference type="ARBA" id="ARBA00023002"/>
    </source>
</evidence>
<dbReference type="Gene3D" id="2.102.10.10">
    <property type="entry name" value="Rieske [2Fe-2S] iron-sulphur domain"/>
    <property type="match status" value="1"/>
</dbReference>
<keyword evidence="5" id="KW-0411">Iron-sulfur</keyword>
<dbReference type="InterPro" id="IPR036922">
    <property type="entry name" value="Rieske_2Fe-2S_sf"/>
</dbReference>
<protein>
    <submittedName>
        <fullName evidence="8">Nitrite reductase</fullName>
    </submittedName>
</protein>
<keyword evidence="1" id="KW-0001">2Fe-2S</keyword>
<proteinExistence type="predicted"/>
<reference evidence="8 9" key="1">
    <citation type="submission" date="2019-08" db="EMBL/GenBank/DDBJ databases">
        <authorList>
            <person name="Peeters C."/>
        </authorList>
    </citation>
    <scope>NUCLEOTIDE SEQUENCE [LARGE SCALE GENOMIC DNA]</scope>
    <source>
        <strain evidence="8 9">LMG 31113</strain>
    </source>
</reference>
<evidence type="ECO:0000259" key="7">
    <source>
        <dbReference type="PROSITE" id="PS51296"/>
    </source>
</evidence>
<evidence type="ECO:0000256" key="5">
    <source>
        <dbReference type="ARBA" id="ARBA00023014"/>
    </source>
</evidence>
<keyword evidence="4" id="KW-0408">Iron</keyword>
<evidence type="ECO:0000256" key="4">
    <source>
        <dbReference type="ARBA" id="ARBA00023004"/>
    </source>
</evidence>
<dbReference type="PANTHER" id="PTHR21496:SF23">
    <property type="entry name" value="3-PHENYLPROPIONATE_CINNAMIC ACID DIOXYGENASE FERREDOXIN SUBUNIT"/>
    <property type="match status" value="1"/>
</dbReference>
<dbReference type="Pfam" id="PF00355">
    <property type="entry name" value="Rieske"/>
    <property type="match status" value="1"/>
</dbReference>
<keyword evidence="2" id="KW-0479">Metal-binding</keyword>